<gene>
    <name evidence="2" type="ORF">PIB30_093074</name>
</gene>
<feature type="compositionally biased region" description="Basic and acidic residues" evidence="1">
    <location>
        <begin position="68"/>
        <end position="78"/>
    </location>
</feature>
<feature type="region of interest" description="Disordered" evidence="1">
    <location>
        <begin position="43"/>
        <end position="78"/>
    </location>
</feature>
<keyword evidence="3" id="KW-1185">Reference proteome</keyword>
<dbReference type="EMBL" id="JASCZI010032170">
    <property type="protein sequence ID" value="MED6127959.1"/>
    <property type="molecule type" value="Genomic_DNA"/>
</dbReference>
<evidence type="ECO:0000313" key="3">
    <source>
        <dbReference type="Proteomes" id="UP001341840"/>
    </source>
</evidence>
<evidence type="ECO:0000256" key="1">
    <source>
        <dbReference type="SAM" id="MobiDB-lite"/>
    </source>
</evidence>
<sequence>MHNDASSTSMHTTNGNNSTLMPMAQSHTIKGKCHLRVALLAPPVHSSGEETQEPSSPLPRITSPVAPSRKDTRDQAAK</sequence>
<name>A0ABU6RVK5_9FABA</name>
<reference evidence="2 3" key="1">
    <citation type="journal article" date="2023" name="Plants (Basel)">
        <title>Bridging the Gap: Combining Genomics and Transcriptomics Approaches to Understand Stylosanthes scabra, an Orphan Legume from the Brazilian Caatinga.</title>
        <authorList>
            <person name="Ferreira-Neto J.R.C."/>
            <person name="da Silva M.D."/>
            <person name="Binneck E."/>
            <person name="de Melo N.F."/>
            <person name="da Silva R.H."/>
            <person name="de Melo A.L.T.M."/>
            <person name="Pandolfi V."/>
            <person name="Bustamante F.O."/>
            <person name="Brasileiro-Vidal A.C."/>
            <person name="Benko-Iseppon A.M."/>
        </authorList>
    </citation>
    <scope>NUCLEOTIDE SEQUENCE [LARGE SCALE GENOMIC DNA]</scope>
    <source>
        <tissue evidence="2">Leaves</tissue>
    </source>
</reference>
<accession>A0ABU6RVK5</accession>
<comment type="caution">
    <text evidence="2">The sequence shown here is derived from an EMBL/GenBank/DDBJ whole genome shotgun (WGS) entry which is preliminary data.</text>
</comment>
<dbReference type="Proteomes" id="UP001341840">
    <property type="component" value="Unassembled WGS sequence"/>
</dbReference>
<evidence type="ECO:0000313" key="2">
    <source>
        <dbReference type="EMBL" id="MED6127959.1"/>
    </source>
</evidence>
<protein>
    <submittedName>
        <fullName evidence="2">Uncharacterized protein</fullName>
    </submittedName>
</protein>
<feature type="region of interest" description="Disordered" evidence="1">
    <location>
        <begin position="1"/>
        <end position="27"/>
    </location>
</feature>
<organism evidence="2 3">
    <name type="scientific">Stylosanthes scabra</name>
    <dbReference type="NCBI Taxonomy" id="79078"/>
    <lineage>
        <taxon>Eukaryota</taxon>
        <taxon>Viridiplantae</taxon>
        <taxon>Streptophyta</taxon>
        <taxon>Embryophyta</taxon>
        <taxon>Tracheophyta</taxon>
        <taxon>Spermatophyta</taxon>
        <taxon>Magnoliopsida</taxon>
        <taxon>eudicotyledons</taxon>
        <taxon>Gunneridae</taxon>
        <taxon>Pentapetalae</taxon>
        <taxon>rosids</taxon>
        <taxon>fabids</taxon>
        <taxon>Fabales</taxon>
        <taxon>Fabaceae</taxon>
        <taxon>Papilionoideae</taxon>
        <taxon>50 kb inversion clade</taxon>
        <taxon>dalbergioids sensu lato</taxon>
        <taxon>Dalbergieae</taxon>
        <taxon>Pterocarpus clade</taxon>
        <taxon>Stylosanthes</taxon>
    </lineage>
</organism>
<proteinExistence type="predicted"/>